<proteinExistence type="predicted"/>
<dbReference type="VEuPathDB" id="FungiDB:TAPDE_004544"/>
<dbReference type="Gene3D" id="3.30.40.10">
    <property type="entry name" value="Zinc/RING finger domain, C3HC4 (zinc finger)"/>
    <property type="match status" value="1"/>
</dbReference>
<accession>R4XEV2</accession>
<evidence type="ECO:0000256" key="1">
    <source>
        <dbReference type="SAM" id="MobiDB-lite"/>
    </source>
</evidence>
<organism evidence="3 4">
    <name type="scientific">Taphrina deformans (strain PYCC 5710 / ATCC 11124 / CBS 356.35 / IMI 108563 / JCM 9778 / NBRC 8474)</name>
    <name type="common">Peach leaf curl fungus</name>
    <name type="synonym">Lalaria deformans</name>
    <dbReference type="NCBI Taxonomy" id="1097556"/>
    <lineage>
        <taxon>Eukaryota</taxon>
        <taxon>Fungi</taxon>
        <taxon>Dikarya</taxon>
        <taxon>Ascomycota</taxon>
        <taxon>Taphrinomycotina</taxon>
        <taxon>Taphrinomycetes</taxon>
        <taxon>Taphrinales</taxon>
        <taxon>Taphrinaceae</taxon>
        <taxon>Taphrina</taxon>
    </lineage>
</organism>
<evidence type="ECO:0000313" key="4">
    <source>
        <dbReference type="Proteomes" id="UP000013776"/>
    </source>
</evidence>
<dbReference type="AlphaFoldDB" id="R4XEV2"/>
<gene>
    <name evidence="3" type="ORF">TAPDE_004544</name>
</gene>
<keyword evidence="4" id="KW-1185">Reference proteome</keyword>
<feature type="region of interest" description="Disordered" evidence="1">
    <location>
        <begin position="16"/>
        <end position="56"/>
    </location>
</feature>
<feature type="compositionally biased region" description="Low complexity" evidence="1">
    <location>
        <begin position="159"/>
        <end position="172"/>
    </location>
</feature>
<feature type="domain" description="Structure-specific endonuclease subunit SLX1 C-terminal" evidence="2">
    <location>
        <begin position="89"/>
        <end position="128"/>
    </location>
</feature>
<name>R4XEV2_TAPDE</name>
<dbReference type="Pfam" id="PF21202">
    <property type="entry name" value="SLX1_C"/>
    <property type="match status" value="1"/>
</dbReference>
<dbReference type="InterPro" id="IPR048749">
    <property type="entry name" value="SLX1_C"/>
</dbReference>
<dbReference type="OrthoDB" id="24645at2759"/>
<feature type="compositionally biased region" description="Basic residues" evidence="1">
    <location>
        <begin position="39"/>
        <end position="52"/>
    </location>
</feature>
<feature type="compositionally biased region" description="Polar residues" evidence="1">
    <location>
        <begin position="23"/>
        <end position="35"/>
    </location>
</feature>
<protein>
    <recommendedName>
        <fullName evidence="2">Structure-specific endonuclease subunit SLX1 C-terminal domain-containing protein</fullName>
    </recommendedName>
</protein>
<reference evidence="3 4" key="1">
    <citation type="journal article" date="2013" name="MBio">
        <title>Genome sequencing of the plant pathogen Taphrina deformans, the causal agent of peach leaf curl.</title>
        <authorList>
            <person name="Cisse O.H."/>
            <person name="Almeida J.M.G.C.F."/>
            <person name="Fonseca A."/>
            <person name="Kumar A.A."/>
            <person name="Salojaervi J."/>
            <person name="Overmyer K."/>
            <person name="Hauser P.M."/>
            <person name="Pagni M."/>
        </authorList>
    </citation>
    <scope>NUCLEOTIDE SEQUENCE [LARGE SCALE GENOMIC DNA]</scope>
    <source>
        <strain evidence="4">PYCC 5710 / ATCC 11124 / CBS 356.35 / IMI 108563 / JCM 9778 / NBRC 8474</strain>
    </source>
</reference>
<comment type="caution">
    <text evidence="3">The sequence shown here is derived from an EMBL/GenBank/DDBJ whole genome shotgun (WGS) entry which is preliminary data.</text>
</comment>
<evidence type="ECO:0000259" key="2">
    <source>
        <dbReference type="Pfam" id="PF21202"/>
    </source>
</evidence>
<feature type="region of interest" description="Disordered" evidence="1">
    <location>
        <begin position="155"/>
        <end position="185"/>
    </location>
</feature>
<sequence>MTAEFDEQRMCLEEVKVVEDDSQSTTALEPESQQEMPLKKTKKSKQVKKVPKKDKPIPTIGGVSNLDLLDRSLRDEQVLKLEHSQSLPLEHLSCGICTEFMKREHDALIPVQGECPGCSRTHQWGKLIKGAQFRHLLQTKGAVDVDEDEFAELEMDGQSDYTSSADSAPSSSEGEPLMTTTSQKPTAAMARINVLHSNTDASSSKVLVVD</sequence>
<dbReference type="EMBL" id="CAHR02000207">
    <property type="protein sequence ID" value="CCG84148.1"/>
    <property type="molecule type" value="Genomic_DNA"/>
</dbReference>
<dbReference type="InterPro" id="IPR013083">
    <property type="entry name" value="Znf_RING/FYVE/PHD"/>
</dbReference>
<dbReference type="Proteomes" id="UP000013776">
    <property type="component" value="Unassembled WGS sequence"/>
</dbReference>
<evidence type="ECO:0000313" key="3">
    <source>
        <dbReference type="EMBL" id="CCG84148.1"/>
    </source>
</evidence>